<dbReference type="AlphaFoldDB" id="A0A0N4YET9"/>
<protein>
    <submittedName>
        <fullName evidence="4">Col_cuticle_N domain-containing protein</fullName>
    </submittedName>
</protein>
<keyword evidence="1" id="KW-1133">Transmembrane helix</keyword>
<organism evidence="4">
    <name type="scientific">Nippostrongylus brasiliensis</name>
    <name type="common">Rat hookworm</name>
    <dbReference type="NCBI Taxonomy" id="27835"/>
    <lineage>
        <taxon>Eukaryota</taxon>
        <taxon>Metazoa</taxon>
        <taxon>Ecdysozoa</taxon>
        <taxon>Nematoda</taxon>
        <taxon>Chromadorea</taxon>
        <taxon>Rhabditida</taxon>
        <taxon>Rhabditina</taxon>
        <taxon>Rhabditomorpha</taxon>
        <taxon>Strongyloidea</taxon>
        <taxon>Heligmosomidae</taxon>
        <taxon>Nippostrongylus</taxon>
    </lineage>
</organism>
<keyword evidence="3" id="KW-1185">Reference proteome</keyword>
<dbReference type="EMBL" id="UYSL01021652">
    <property type="protein sequence ID" value="VDL78833.1"/>
    <property type="molecule type" value="Genomic_DNA"/>
</dbReference>
<evidence type="ECO:0000313" key="4">
    <source>
        <dbReference type="WBParaSite" id="NBR_0001523801-mRNA-1"/>
    </source>
</evidence>
<name>A0A0N4YET9_NIPBR</name>
<accession>A0A0N4YET9</accession>
<keyword evidence="1" id="KW-0472">Membrane</keyword>
<keyword evidence="1" id="KW-0812">Transmembrane</keyword>
<dbReference type="WBParaSite" id="NBR_0001523801-mRNA-1">
    <property type="protein sequence ID" value="NBR_0001523801-mRNA-1"/>
    <property type="gene ID" value="NBR_0001523801"/>
</dbReference>
<proteinExistence type="predicted"/>
<evidence type="ECO:0000313" key="3">
    <source>
        <dbReference type="Proteomes" id="UP000271162"/>
    </source>
</evidence>
<gene>
    <name evidence="2" type="ORF">NBR_LOCUS15239</name>
</gene>
<feature type="transmembrane region" description="Helical" evidence="1">
    <location>
        <begin position="6"/>
        <end position="31"/>
    </location>
</feature>
<evidence type="ECO:0000313" key="2">
    <source>
        <dbReference type="EMBL" id="VDL78833.1"/>
    </source>
</evidence>
<reference evidence="4" key="1">
    <citation type="submission" date="2017-02" db="UniProtKB">
        <authorList>
            <consortium name="WormBaseParasite"/>
        </authorList>
    </citation>
    <scope>IDENTIFICATION</scope>
</reference>
<dbReference type="Proteomes" id="UP000271162">
    <property type="component" value="Unassembled WGS sequence"/>
</dbReference>
<sequence length="119" mass="13261">MRGAPLITPVLVSAAVAPLISAMLMLPWLYWEMVDLQYEVRQAVESFKVATDSSWDELMKLQTSQHLTSKPKENPFLRREKRFSSLPDWCYCDATPICPPGPPGRPGPPGTPGSEQLCC</sequence>
<reference evidence="2 3" key="2">
    <citation type="submission" date="2018-11" db="EMBL/GenBank/DDBJ databases">
        <authorList>
            <consortium name="Pathogen Informatics"/>
        </authorList>
    </citation>
    <scope>NUCLEOTIDE SEQUENCE [LARGE SCALE GENOMIC DNA]</scope>
</reference>
<evidence type="ECO:0000256" key="1">
    <source>
        <dbReference type="SAM" id="Phobius"/>
    </source>
</evidence>
<dbReference type="STRING" id="27835.A0A0N4YET9"/>